<reference evidence="2" key="4">
    <citation type="submission" date="2024-05" db="EMBL/GenBank/DDBJ databases">
        <authorList>
            <person name="Sun Q."/>
            <person name="Zhou Y."/>
        </authorList>
    </citation>
    <scope>NUCLEOTIDE SEQUENCE</scope>
    <source>
        <strain evidence="2">CGMCC 4.5581</strain>
    </source>
</reference>
<dbReference type="EMBL" id="BMMI01000004">
    <property type="protein sequence ID" value="GGL68372.1"/>
    <property type="molecule type" value="Genomic_DNA"/>
</dbReference>
<keyword evidence="1" id="KW-1133">Transmembrane helix</keyword>
<gene>
    <name evidence="3" type="ORF">FB380_000394</name>
    <name evidence="2" type="ORF">GCM10011589_25880</name>
</gene>
<reference evidence="3 4" key="3">
    <citation type="submission" date="2020-02" db="EMBL/GenBank/DDBJ databases">
        <title>Sequencing the genomes of 1000 actinobacteria strains.</title>
        <authorList>
            <person name="Klenk H.-P."/>
        </authorList>
    </citation>
    <scope>NUCLEOTIDE SEQUENCE [LARGE SCALE GENOMIC DNA]</scope>
    <source>
        <strain evidence="3 4">DSM 45201</strain>
    </source>
</reference>
<evidence type="ECO:0000313" key="2">
    <source>
        <dbReference type="EMBL" id="GGL68372.1"/>
    </source>
</evidence>
<dbReference type="Proteomes" id="UP000552836">
    <property type="component" value="Unassembled WGS sequence"/>
</dbReference>
<feature type="transmembrane region" description="Helical" evidence="1">
    <location>
        <begin position="28"/>
        <end position="50"/>
    </location>
</feature>
<feature type="transmembrane region" description="Helical" evidence="1">
    <location>
        <begin position="94"/>
        <end position="115"/>
    </location>
</feature>
<dbReference type="EMBL" id="JAAMPA010000001">
    <property type="protein sequence ID" value="NIH65948.1"/>
    <property type="molecule type" value="Genomic_DNA"/>
</dbReference>
<evidence type="ECO:0000256" key="1">
    <source>
        <dbReference type="SAM" id="Phobius"/>
    </source>
</evidence>
<keyword evidence="1" id="KW-0812">Transmembrane</keyword>
<feature type="transmembrane region" description="Helical" evidence="1">
    <location>
        <begin position="183"/>
        <end position="203"/>
    </location>
</feature>
<dbReference type="Proteomes" id="UP000648663">
    <property type="component" value="Unassembled WGS sequence"/>
</dbReference>
<dbReference type="RefSeq" id="WP_166753612.1">
    <property type="nucleotide sequence ID" value="NZ_BAABJU010000014.1"/>
</dbReference>
<keyword evidence="1" id="KW-0472">Membrane</keyword>
<reference evidence="2" key="1">
    <citation type="journal article" date="2014" name="Int. J. Syst. Evol. Microbiol.">
        <title>Complete genome of a new Firmicutes species belonging to the dominant human colonic microbiota ('Ruminococcus bicirculans') reveals two chromosomes and a selective capacity to utilize plant glucans.</title>
        <authorList>
            <consortium name="NISC Comparative Sequencing Program"/>
            <person name="Wegmann U."/>
            <person name="Louis P."/>
            <person name="Goesmann A."/>
            <person name="Henrissat B."/>
            <person name="Duncan S.H."/>
            <person name="Flint H.J."/>
        </authorList>
    </citation>
    <scope>NUCLEOTIDE SEQUENCE</scope>
    <source>
        <strain evidence="2">CGMCC 4.5581</strain>
    </source>
</reference>
<reference evidence="5" key="2">
    <citation type="journal article" date="2019" name="Int. J. Syst. Evol. Microbiol.">
        <title>The Global Catalogue of Microorganisms (GCM) 10K type strain sequencing project: providing services to taxonomists for standard genome sequencing and annotation.</title>
        <authorList>
            <consortium name="The Broad Institute Genomics Platform"/>
            <consortium name="The Broad Institute Genome Sequencing Center for Infectious Disease"/>
            <person name="Wu L."/>
            <person name="Ma J."/>
        </authorList>
    </citation>
    <scope>NUCLEOTIDE SEQUENCE [LARGE SCALE GENOMIC DNA]</scope>
    <source>
        <strain evidence="5">CGMCC 4.5581</strain>
    </source>
</reference>
<evidence type="ECO:0000313" key="4">
    <source>
        <dbReference type="Proteomes" id="UP000552836"/>
    </source>
</evidence>
<feature type="transmembrane region" description="Helical" evidence="1">
    <location>
        <begin position="135"/>
        <end position="162"/>
    </location>
</feature>
<accession>A0A846LKV0</accession>
<name>A0A846LKV0_9ACTN</name>
<evidence type="ECO:0000313" key="5">
    <source>
        <dbReference type="Proteomes" id="UP000648663"/>
    </source>
</evidence>
<sequence length="217" mass="20899">MPSAVLDAPRATPVVPATVRPVRLPATVAAAGGLSVLEALGLLAFGLTSLEGVFGSGVRPSGWLVAGTLLLLAGWVVACAGGGAGLVDGAGRMLLVAVACGEIALLVVFCAVGLVGADGVLLVAVGPLDGAPLPALALLGLAVPTGKLLLATAPSALAWVAAGGRPRPTRRAPVVEHRVLRGVTLAGIGLALAAVAVVGVPAADLPAPSTVAVTDAP</sequence>
<comment type="caution">
    <text evidence="3">The sequence shown here is derived from an EMBL/GenBank/DDBJ whole genome shotgun (WGS) entry which is preliminary data.</text>
</comment>
<protein>
    <submittedName>
        <fullName evidence="3">Uncharacterized protein</fullName>
    </submittedName>
</protein>
<proteinExistence type="predicted"/>
<evidence type="ECO:0000313" key="3">
    <source>
        <dbReference type="EMBL" id="NIH65948.1"/>
    </source>
</evidence>
<feature type="transmembrane region" description="Helical" evidence="1">
    <location>
        <begin position="62"/>
        <end position="87"/>
    </location>
</feature>
<dbReference type="AlphaFoldDB" id="A0A846LKV0"/>
<organism evidence="3 4">
    <name type="scientific">Modestobacter marinus</name>
    <dbReference type="NCBI Taxonomy" id="477641"/>
    <lineage>
        <taxon>Bacteria</taxon>
        <taxon>Bacillati</taxon>
        <taxon>Actinomycetota</taxon>
        <taxon>Actinomycetes</taxon>
        <taxon>Geodermatophilales</taxon>
        <taxon>Geodermatophilaceae</taxon>
        <taxon>Modestobacter</taxon>
    </lineage>
</organism>
<keyword evidence="5" id="KW-1185">Reference proteome</keyword>